<dbReference type="InterPro" id="IPR000909">
    <property type="entry name" value="PLipase_C_PInositol-sp_X_dom"/>
</dbReference>
<sequence length="536" mass="56883">MRLPLLKSKGDTAKTTTSDATSQDAMITPAPVPDSVQSLGIRIHNRTVKDLLAVSSVGALVSQSTYTSSSINPNTRIKDTKTGNVFSVRKTPVLVAAKSYADLPPIDIAASTAASSKGYVVDLSILAKGAPVGTGLSASVAAPAPVSTATTPASNASSASDNKTPLARRWKKLDLSAASQAGEKTSTLTLDSVYALQSIPTSPTDVVHILLLTARPTSDWMSTLPDTDPLSSLCIPATHESCALYGWPISTCQESSASVAAQLARGIRYLDVRLSLKADPATTPNQLLYAYHGVSDQKIEFGVILQQVYDFLAKNPREAVFVSVKQENAIQGFRDVVLDTYVAPNRGKWYLGVNVPKLGEVRGKIVLVSRFGKSNEQPGGIHPLIWPDSSSSIFSYQLPSSQTVLTQDWYNISSLSSIPAKLALVAQLFQQAGHLPDVLALNFTNASSFPFALPPFAAKGLGDQTREPDAAAKKSCFQVLGINALLVDLLADRLKLDTKAANLQRAGLMNVVGLDFYDQDGLGADLAGLLIDANFV</sequence>
<dbReference type="EMBL" id="KZ819200">
    <property type="protein sequence ID" value="PWY98028.1"/>
    <property type="molecule type" value="Genomic_DNA"/>
</dbReference>
<dbReference type="GO" id="GO:0006629">
    <property type="term" value="P:lipid metabolic process"/>
    <property type="evidence" value="ECO:0007669"/>
    <property type="project" value="InterPro"/>
</dbReference>
<dbReference type="InParanoid" id="A0A317XKR7"/>
<evidence type="ECO:0000256" key="1">
    <source>
        <dbReference type="SAM" id="MobiDB-lite"/>
    </source>
</evidence>
<name>A0A317XKR7_9BASI</name>
<dbReference type="SUPFAM" id="SSF51695">
    <property type="entry name" value="PLC-like phosphodiesterases"/>
    <property type="match status" value="1"/>
</dbReference>
<keyword evidence="4" id="KW-1185">Reference proteome</keyword>
<dbReference type="Gene3D" id="3.20.20.190">
    <property type="entry name" value="Phosphatidylinositol (PI) phosphodiesterase"/>
    <property type="match status" value="1"/>
</dbReference>
<dbReference type="PROSITE" id="PS50007">
    <property type="entry name" value="PIPLC_X_DOMAIN"/>
    <property type="match status" value="1"/>
</dbReference>
<proteinExistence type="predicted"/>
<dbReference type="CDD" id="cd08586">
    <property type="entry name" value="PI-PLCc_BcPLC_like"/>
    <property type="match status" value="1"/>
</dbReference>
<dbReference type="AlphaFoldDB" id="A0A317XKR7"/>
<feature type="domain" description="Phosphatidylinositol-specific phospholipase C X" evidence="2">
    <location>
        <begin position="226"/>
        <end position="370"/>
    </location>
</feature>
<dbReference type="InterPro" id="IPR051057">
    <property type="entry name" value="PI-PLC_domain"/>
</dbReference>
<organism evidence="3 4">
    <name type="scientific">Testicularia cyperi</name>
    <dbReference type="NCBI Taxonomy" id="1882483"/>
    <lineage>
        <taxon>Eukaryota</taxon>
        <taxon>Fungi</taxon>
        <taxon>Dikarya</taxon>
        <taxon>Basidiomycota</taxon>
        <taxon>Ustilaginomycotina</taxon>
        <taxon>Ustilaginomycetes</taxon>
        <taxon>Ustilaginales</taxon>
        <taxon>Anthracoideaceae</taxon>
        <taxon>Testicularia</taxon>
    </lineage>
</organism>
<dbReference type="STRING" id="1882483.A0A317XKR7"/>
<reference evidence="3 4" key="1">
    <citation type="journal article" date="2018" name="Mol. Biol. Evol.">
        <title>Broad Genomic Sampling Reveals a Smut Pathogenic Ancestry of the Fungal Clade Ustilaginomycotina.</title>
        <authorList>
            <person name="Kijpornyongpan T."/>
            <person name="Mondo S.J."/>
            <person name="Barry K."/>
            <person name="Sandor L."/>
            <person name="Lee J."/>
            <person name="Lipzen A."/>
            <person name="Pangilinan J."/>
            <person name="LaButti K."/>
            <person name="Hainaut M."/>
            <person name="Henrissat B."/>
            <person name="Grigoriev I.V."/>
            <person name="Spatafora J.W."/>
            <person name="Aime M.C."/>
        </authorList>
    </citation>
    <scope>NUCLEOTIDE SEQUENCE [LARGE SCALE GENOMIC DNA]</scope>
    <source>
        <strain evidence="3 4">MCA 3645</strain>
    </source>
</reference>
<gene>
    <name evidence="3" type="ORF">BCV70DRAFT_202201</name>
</gene>
<dbReference type="GO" id="GO:0008081">
    <property type="term" value="F:phosphoric diester hydrolase activity"/>
    <property type="evidence" value="ECO:0007669"/>
    <property type="project" value="InterPro"/>
</dbReference>
<evidence type="ECO:0000259" key="2">
    <source>
        <dbReference type="SMART" id="SM00148"/>
    </source>
</evidence>
<dbReference type="InterPro" id="IPR017946">
    <property type="entry name" value="PLC-like_Pdiesterase_TIM-brl"/>
</dbReference>
<evidence type="ECO:0000313" key="3">
    <source>
        <dbReference type="EMBL" id="PWY98028.1"/>
    </source>
</evidence>
<dbReference type="OrthoDB" id="1046782at2759"/>
<accession>A0A317XKR7</accession>
<protein>
    <submittedName>
        <fullName evidence="3">PLC-like phosphodiesterase</fullName>
    </submittedName>
</protein>
<dbReference type="Pfam" id="PF00388">
    <property type="entry name" value="PI-PLC-X"/>
    <property type="match status" value="1"/>
</dbReference>
<dbReference type="PANTHER" id="PTHR13593:SF148">
    <property type="entry name" value="PHOSPHATIDYLINOSITOL-SPECIFIC PHOSPHOLIPASE C X DOMAIN-CONTAINING PROTEIN"/>
    <property type="match status" value="1"/>
</dbReference>
<feature type="region of interest" description="Disordered" evidence="1">
    <location>
        <begin position="1"/>
        <end position="29"/>
    </location>
</feature>
<feature type="compositionally biased region" description="Low complexity" evidence="1">
    <location>
        <begin position="13"/>
        <end position="25"/>
    </location>
</feature>
<dbReference type="Proteomes" id="UP000246740">
    <property type="component" value="Unassembled WGS sequence"/>
</dbReference>
<dbReference type="PANTHER" id="PTHR13593">
    <property type="match status" value="1"/>
</dbReference>
<dbReference type="SMART" id="SM00148">
    <property type="entry name" value="PLCXc"/>
    <property type="match status" value="1"/>
</dbReference>
<evidence type="ECO:0000313" key="4">
    <source>
        <dbReference type="Proteomes" id="UP000246740"/>
    </source>
</evidence>